<organism evidence="2 3">
    <name type="scientific">Dendryphion nanum</name>
    <dbReference type="NCBI Taxonomy" id="256645"/>
    <lineage>
        <taxon>Eukaryota</taxon>
        <taxon>Fungi</taxon>
        <taxon>Dikarya</taxon>
        <taxon>Ascomycota</taxon>
        <taxon>Pezizomycotina</taxon>
        <taxon>Dothideomycetes</taxon>
        <taxon>Pleosporomycetidae</taxon>
        <taxon>Pleosporales</taxon>
        <taxon>Torulaceae</taxon>
        <taxon>Dendryphion</taxon>
    </lineage>
</organism>
<name>A0A9P9IPU6_9PLEO</name>
<dbReference type="AlphaFoldDB" id="A0A9P9IPU6"/>
<proteinExistence type="predicted"/>
<gene>
    <name evidence="2" type="ORF">B0J11DRAFT_525364</name>
</gene>
<comment type="caution">
    <text evidence="2">The sequence shown here is derived from an EMBL/GenBank/DDBJ whole genome shotgun (WGS) entry which is preliminary data.</text>
</comment>
<keyword evidence="3" id="KW-1185">Reference proteome</keyword>
<evidence type="ECO:0000313" key="2">
    <source>
        <dbReference type="EMBL" id="KAH7128612.1"/>
    </source>
</evidence>
<feature type="compositionally biased region" description="Basic residues" evidence="1">
    <location>
        <begin position="104"/>
        <end position="113"/>
    </location>
</feature>
<feature type="compositionally biased region" description="Low complexity" evidence="1">
    <location>
        <begin position="140"/>
        <end position="162"/>
    </location>
</feature>
<accession>A0A9P9IPU6</accession>
<dbReference type="EMBL" id="JAGMWT010000005">
    <property type="protein sequence ID" value="KAH7128612.1"/>
    <property type="molecule type" value="Genomic_DNA"/>
</dbReference>
<sequence>MQRNNSVHSYESPGLVMRPVEQGPYHILGFEQDHFSHFPGTYDPNNHINGPSSNSTQIIQRPNDFSNALFEQYYNNGNPTRVVVHPSLAAMNPQNQAQGELPQKKTRIYKPKQYKPLTEDQKVKKRQKDKLYREKKKLLLESLTAKSRPSSPSSNPAAISDPKLALSSNPMPAPSILPHAPLPHSSAHYPAFTAAIRAAACRIGFESILTQLHELNALQHDAQKIRGLEEISDKLKVPFQEIQSLYLGYFRGSTS</sequence>
<dbReference type="Proteomes" id="UP000700596">
    <property type="component" value="Unassembled WGS sequence"/>
</dbReference>
<protein>
    <submittedName>
        <fullName evidence="2">Uncharacterized protein</fullName>
    </submittedName>
</protein>
<evidence type="ECO:0000313" key="3">
    <source>
        <dbReference type="Proteomes" id="UP000700596"/>
    </source>
</evidence>
<evidence type="ECO:0000256" key="1">
    <source>
        <dbReference type="SAM" id="MobiDB-lite"/>
    </source>
</evidence>
<feature type="compositionally biased region" description="Basic residues" evidence="1">
    <location>
        <begin position="123"/>
        <end position="136"/>
    </location>
</feature>
<feature type="region of interest" description="Disordered" evidence="1">
    <location>
        <begin position="91"/>
        <end position="165"/>
    </location>
</feature>
<reference evidence="2" key="1">
    <citation type="journal article" date="2021" name="Nat. Commun.">
        <title>Genetic determinants of endophytism in the Arabidopsis root mycobiome.</title>
        <authorList>
            <person name="Mesny F."/>
            <person name="Miyauchi S."/>
            <person name="Thiergart T."/>
            <person name="Pickel B."/>
            <person name="Atanasova L."/>
            <person name="Karlsson M."/>
            <person name="Huettel B."/>
            <person name="Barry K.W."/>
            <person name="Haridas S."/>
            <person name="Chen C."/>
            <person name="Bauer D."/>
            <person name="Andreopoulos W."/>
            <person name="Pangilinan J."/>
            <person name="LaButti K."/>
            <person name="Riley R."/>
            <person name="Lipzen A."/>
            <person name="Clum A."/>
            <person name="Drula E."/>
            <person name="Henrissat B."/>
            <person name="Kohler A."/>
            <person name="Grigoriev I.V."/>
            <person name="Martin F.M."/>
            <person name="Hacquard S."/>
        </authorList>
    </citation>
    <scope>NUCLEOTIDE SEQUENCE</scope>
    <source>
        <strain evidence="2">MPI-CAGE-CH-0243</strain>
    </source>
</reference>